<dbReference type="CDD" id="cd07185">
    <property type="entry name" value="OmpA_C-like"/>
    <property type="match status" value="1"/>
</dbReference>
<evidence type="ECO:0000259" key="7">
    <source>
        <dbReference type="PROSITE" id="PS51123"/>
    </source>
</evidence>
<feature type="signal peptide" evidence="6">
    <location>
        <begin position="1"/>
        <end position="23"/>
    </location>
</feature>
<feature type="region of interest" description="Disordered" evidence="5">
    <location>
        <begin position="44"/>
        <end position="76"/>
    </location>
</feature>
<accession>A0A0H3CBU1</accession>
<dbReference type="OrthoDB" id="7193008at2"/>
<dbReference type="PRINTS" id="PR01021">
    <property type="entry name" value="OMPADOMAIN"/>
</dbReference>
<evidence type="ECO:0000256" key="4">
    <source>
        <dbReference type="PROSITE-ProRule" id="PRU00473"/>
    </source>
</evidence>
<feature type="chain" id="PRO_5002606172" evidence="6">
    <location>
        <begin position="24"/>
        <end position="191"/>
    </location>
</feature>
<feature type="domain" description="OmpA-like" evidence="7">
    <location>
        <begin position="81"/>
        <end position="191"/>
    </location>
</feature>
<dbReference type="PANTHER" id="PTHR30329:SF21">
    <property type="entry name" value="LIPOPROTEIN YIAD-RELATED"/>
    <property type="match status" value="1"/>
</dbReference>
<dbReference type="PhylomeDB" id="A0A0H3CBU1"/>
<evidence type="ECO:0000256" key="1">
    <source>
        <dbReference type="ARBA" id="ARBA00004442"/>
    </source>
</evidence>
<reference evidence="8 9" key="1">
    <citation type="journal article" date="2010" name="J. Bacteriol.">
        <title>The genetic basis of laboratory adaptation in Caulobacter crescentus.</title>
        <authorList>
            <person name="Marks M.E."/>
            <person name="Castro-Rojas C.M."/>
            <person name="Teiling C."/>
            <person name="Du L."/>
            <person name="Kapatral V."/>
            <person name="Walunas T.L."/>
            <person name="Crosson S."/>
        </authorList>
    </citation>
    <scope>NUCLEOTIDE SEQUENCE [LARGE SCALE GENOMIC DNA]</scope>
    <source>
        <strain evidence="9">NA1000 / CB15N</strain>
    </source>
</reference>
<proteinExistence type="predicted"/>
<protein>
    <submittedName>
        <fullName evidence="8">Outer membrane protein A</fullName>
    </submittedName>
</protein>
<comment type="subcellular location">
    <subcellularLocation>
        <location evidence="1">Cell outer membrane</location>
    </subcellularLocation>
</comment>
<sequence length="191" mass="19860">MKPLLITLTAVLMAATLPSSARAETGFQKLGRCFTDLVACLTPPRRPPPAPPPAPDNIPPPQPLPPAPLPPPPPAPPPAYEAREFIVYFPFDSAVLDESGQIVLVAAANYAKSGNATRIVVVGHADTAGPDAYNIGLSERRAKATADTLVNLGISASTIAVDWKGESAPAVATGDGVSEPLNRRVTISPNF</sequence>
<dbReference type="KEGG" id="ccs:CCNA_02938"/>
<dbReference type="SUPFAM" id="SSF103088">
    <property type="entry name" value="OmpA-like"/>
    <property type="match status" value="1"/>
</dbReference>
<name>A0A0H3CBU1_CAUVN</name>
<dbReference type="RefSeq" id="YP_002518311.1">
    <property type="nucleotide sequence ID" value="NC_011916.1"/>
</dbReference>
<keyword evidence="3" id="KW-0998">Cell outer membrane</keyword>
<dbReference type="Gene3D" id="3.30.1330.60">
    <property type="entry name" value="OmpA-like domain"/>
    <property type="match status" value="1"/>
</dbReference>
<dbReference type="InterPro" id="IPR006665">
    <property type="entry name" value="OmpA-like"/>
</dbReference>
<dbReference type="GeneID" id="7331369"/>
<keyword evidence="2 4" id="KW-0472">Membrane</keyword>
<dbReference type="RefSeq" id="WP_010920685.1">
    <property type="nucleotide sequence ID" value="NC_011916.1"/>
</dbReference>
<dbReference type="AlphaFoldDB" id="A0A0H3CBU1"/>
<dbReference type="PATRIC" id="fig|565050.3.peg.2863"/>
<dbReference type="Proteomes" id="UP000001364">
    <property type="component" value="Chromosome"/>
</dbReference>
<evidence type="ECO:0000313" key="9">
    <source>
        <dbReference type="Proteomes" id="UP000001364"/>
    </source>
</evidence>
<dbReference type="SMR" id="A0A0H3CBU1"/>
<dbReference type="InterPro" id="IPR050330">
    <property type="entry name" value="Bact_OuterMem_StrucFunc"/>
</dbReference>
<evidence type="ECO:0000256" key="3">
    <source>
        <dbReference type="ARBA" id="ARBA00023237"/>
    </source>
</evidence>
<organism evidence="8 9">
    <name type="scientific">Caulobacter vibrioides (strain NA1000 / CB15N)</name>
    <name type="common">Caulobacter crescentus</name>
    <dbReference type="NCBI Taxonomy" id="565050"/>
    <lineage>
        <taxon>Bacteria</taxon>
        <taxon>Pseudomonadati</taxon>
        <taxon>Pseudomonadota</taxon>
        <taxon>Alphaproteobacteria</taxon>
        <taxon>Caulobacterales</taxon>
        <taxon>Caulobacteraceae</taxon>
        <taxon>Caulobacter</taxon>
    </lineage>
</organism>
<dbReference type="PROSITE" id="PS01068">
    <property type="entry name" value="OMPA_1"/>
    <property type="match status" value="1"/>
</dbReference>
<keyword evidence="6" id="KW-0732">Signal</keyword>
<keyword evidence="9" id="KW-1185">Reference proteome</keyword>
<dbReference type="PANTHER" id="PTHR30329">
    <property type="entry name" value="STATOR ELEMENT OF FLAGELLAR MOTOR COMPLEX"/>
    <property type="match status" value="1"/>
</dbReference>
<evidence type="ECO:0000256" key="6">
    <source>
        <dbReference type="SAM" id="SignalP"/>
    </source>
</evidence>
<dbReference type="PROSITE" id="PS51123">
    <property type="entry name" value="OMPA_2"/>
    <property type="match status" value="1"/>
</dbReference>
<dbReference type="HOGENOM" id="CLU_1419184_0_0_5"/>
<dbReference type="EMBL" id="CP001340">
    <property type="protein sequence ID" value="ACL96403.1"/>
    <property type="molecule type" value="Genomic_DNA"/>
</dbReference>
<dbReference type="GO" id="GO:0009279">
    <property type="term" value="C:cell outer membrane"/>
    <property type="evidence" value="ECO:0007669"/>
    <property type="project" value="UniProtKB-SubCell"/>
</dbReference>
<dbReference type="InterPro" id="IPR006690">
    <property type="entry name" value="OMPA-like_CS"/>
</dbReference>
<gene>
    <name evidence="8" type="ordered locus">CCNA_02938</name>
</gene>
<evidence type="ECO:0000256" key="5">
    <source>
        <dbReference type="SAM" id="MobiDB-lite"/>
    </source>
</evidence>
<evidence type="ECO:0000313" key="8">
    <source>
        <dbReference type="EMBL" id="ACL96403.1"/>
    </source>
</evidence>
<evidence type="ECO:0000256" key="2">
    <source>
        <dbReference type="ARBA" id="ARBA00023136"/>
    </source>
</evidence>
<dbReference type="InterPro" id="IPR006664">
    <property type="entry name" value="OMP_bac"/>
</dbReference>
<dbReference type="InterPro" id="IPR036737">
    <property type="entry name" value="OmpA-like_sf"/>
</dbReference>
<dbReference type="Pfam" id="PF00691">
    <property type="entry name" value="OmpA"/>
    <property type="match status" value="1"/>
</dbReference>